<dbReference type="Pfam" id="PF22435">
    <property type="entry name" value="MRM3-like_sub_bind"/>
    <property type="match status" value="1"/>
</dbReference>
<dbReference type="PANTHER" id="PTHR43191">
    <property type="entry name" value="RRNA METHYLTRANSFERASE 3"/>
    <property type="match status" value="1"/>
</dbReference>
<dbReference type="GO" id="GO:0006396">
    <property type="term" value="P:RNA processing"/>
    <property type="evidence" value="ECO:0007669"/>
    <property type="project" value="InterPro"/>
</dbReference>
<dbReference type="Pfam" id="PF00588">
    <property type="entry name" value="SpoU_methylase"/>
    <property type="match status" value="1"/>
</dbReference>
<comment type="similarity">
    <text evidence="1">Belongs to the class IV-like SAM-binding methyltransferase superfamily. RNA methyltransferase TrmH family.</text>
</comment>
<name>A0A073CDY5_PLAA1</name>
<evidence type="ECO:0000256" key="2">
    <source>
        <dbReference type="ARBA" id="ARBA00022603"/>
    </source>
</evidence>
<dbReference type="SUPFAM" id="SSF75217">
    <property type="entry name" value="alpha/beta knot"/>
    <property type="match status" value="1"/>
</dbReference>
<dbReference type="eggNOG" id="COG0566">
    <property type="taxonomic scope" value="Bacteria"/>
</dbReference>
<keyword evidence="6" id="KW-1185">Reference proteome</keyword>
<dbReference type="SMART" id="SM00967">
    <property type="entry name" value="SpoU_sub_bind"/>
    <property type="match status" value="1"/>
</dbReference>
<dbReference type="EC" id="2.1.1.-" evidence="5"/>
<dbReference type="InterPro" id="IPR001537">
    <property type="entry name" value="SpoU_MeTrfase"/>
</dbReference>
<dbReference type="GO" id="GO:0005737">
    <property type="term" value="C:cytoplasm"/>
    <property type="evidence" value="ECO:0007669"/>
    <property type="project" value="UniProtKB-ARBA"/>
</dbReference>
<reference evidence="5 6" key="1">
    <citation type="journal article" date="2014" name="Appl. Environ. Microbiol.">
        <title>Elucidation of insertion elements encoded on plasmids and in vitro construction of shuttle vectors from the toxic cyanobacterium Planktothrix.</title>
        <authorList>
            <person name="Christiansen G."/>
            <person name="Goesmann A."/>
            <person name="Kurmayer R."/>
        </authorList>
    </citation>
    <scope>NUCLEOTIDE SEQUENCE [LARGE SCALE GENOMIC DNA]</scope>
    <source>
        <strain evidence="5 6">NIVA-CYA 126/8</strain>
    </source>
</reference>
<dbReference type="InterPro" id="IPR051259">
    <property type="entry name" value="rRNA_Methyltransferase"/>
</dbReference>
<dbReference type="GO" id="GO:0003723">
    <property type="term" value="F:RNA binding"/>
    <property type="evidence" value="ECO:0007669"/>
    <property type="project" value="InterPro"/>
</dbReference>
<dbReference type="GO" id="GO:0032259">
    <property type="term" value="P:methylation"/>
    <property type="evidence" value="ECO:0007669"/>
    <property type="project" value="UniProtKB-KW"/>
</dbReference>
<dbReference type="Gene3D" id="3.40.1280.10">
    <property type="match status" value="1"/>
</dbReference>
<protein>
    <submittedName>
        <fullName evidence="5">SpoU</fullName>
        <ecNumber evidence="5">2.1.1.-</ecNumber>
    </submittedName>
</protein>
<keyword evidence="3 5" id="KW-0808">Transferase</keyword>
<dbReference type="GO" id="GO:0008173">
    <property type="term" value="F:RNA methyltransferase activity"/>
    <property type="evidence" value="ECO:0007669"/>
    <property type="project" value="InterPro"/>
</dbReference>
<dbReference type="InterPro" id="IPR029026">
    <property type="entry name" value="tRNA_m1G_MTases_N"/>
</dbReference>
<dbReference type="InterPro" id="IPR029028">
    <property type="entry name" value="Alpha/beta_knot_MTases"/>
</dbReference>
<dbReference type="PANTHER" id="PTHR43191:SF2">
    <property type="entry name" value="RRNA METHYLTRANSFERASE 3, MITOCHONDRIAL"/>
    <property type="match status" value="1"/>
</dbReference>
<evidence type="ECO:0000259" key="4">
    <source>
        <dbReference type="SMART" id="SM00967"/>
    </source>
</evidence>
<dbReference type="RefSeq" id="WP_026797240.1">
    <property type="nucleotide sequence ID" value="NZ_CM002803.1"/>
</dbReference>
<gene>
    <name evidence="5" type="primary">spoU</name>
    <name evidence="5" type="ORF">A19Y_1241</name>
</gene>
<feature type="domain" description="RNA 2-O ribose methyltransferase substrate binding" evidence="4">
    <location>
        <begin position="29"/>
        <end position="103"/>
    </location>
</feature>
<accession>A0A073CDY5</accession>
<dbReference type="GeneID" id="77287466"/>
<dbReference type="InterPro" id="IPR053888">
    <property type="entry name" value="MRM3-like_sub_bind"/>
</dbReference>
<dbReference type="Gene3D" id="3.30.1330.30">
    <property type="match status" value="1"/>
</dbReference>
<dbReference type="EMBL" id="CM002803">
    <property type="protein sequence ID" value="KEI66316.1"/>
    <property type="molecule type" value="Genomic_DNA"/>
</dbReference>
<evidence type="ECO:0000256" key="1">
    <source>
        <dbReference type="ARBA" id="ARBA00007228"/>
    </source>
</evidence>
<keyword evidence="2 5" id="KW-0489">Methyltransferase</keyword>
<dbReference type="CDD" id="cd18095">
    <property type="entry name" value="SpoU-like_rRNA-MTase"/>
    <property type="match status" value="1"/>
</dbReference>
<organism evidence="5 6">
    <name type="scientific">Planktothrix agardhii (strain NIVA-CYA 126/8)</name>
    <dbReference type="NCBI Taxonomy" id="388467"/>
    <lineage>
        <taxon>Bacteria</taxon>
        <taxon>Bacillati</taxon>
        <taxon>Cyanobacteriota</taxon>
        <taxon>Cyanophyceae</taxon>
        <taxon>Oscillatoriophycideae</taxon>
        <taxon>Oscillatoriales</taxon>
        <taxon>Microcoleaceae</taxon>
        <taxon>Planktothrix</taxon>
    </lineage>
</organism>
<evidence type="ECO:0000313" key="6">
    <source>
        <dbReference type="Proteomes" id="UP000027395"/>
    </source>
</evidence>
<dbReference type="HOGENOM" id="CLU_021322_3_2_3"/>
<dbReference type="PATRIC" id="fig|388467.6.peg.1178"/>
<dbReference type="SUPFAM" id="SSF55315">
    <property type="entry name" value="L30e-like"/>
    <property type="match status" value="1"/>
</dbReference>
<dbReference type="InterPro" id="IPR029064">
    <property type="entry name" value="Ribosomal_eL30-like_sf"/>
</dbReference>
<evidence type="ECO:0000256" key="3">
    <source>
        <dbReference type="ARBA" id="ARBA00022679"/>
    </source>
</evidence>
<evidence type="ECO:0000313" key="5">
    <source>
        <dbReference type="EMBL" id="KEI66316.1"/>
    </source>
</evidence>
<dbReference type="InterPro" id="IPR013123">
    <property type="entry name" value="SpoU_subst-bd"/>
</dbReference>
<dbReference type="STRING" id="388467.A19Y_1241"/>
<dbReference type="Proteomes" id="UP000027395">
    <property type="component" value="Chromosome"/>
</dbReference>
<sequence>MLTSLQNPLVKQIRKLHQAKGRKEHQLFLLEGTHLVEAACEVGYPLTTVCYTSFWQGRHQPLLERLSQDTPRCEWVSPEVLEAMATTVHPDGVIALAPRIPSKPQTLEGLGIALETLQDPGNLGTIIRTAAATGVEGLWLSADSVDLDHPKVLRASAGAWFGLNKTVSPNLARDISHCQQQGLQIVATVPQASMSYWQLDLTRPTLLVFGNEGVGLSPDIQALADHQVQIPLQRGVESLNVGISVALMLYEAQRQRQAI</sequence>
<dbReference type="AlphaFoldDB" id="A0A073CDY5"/>
<proteinExistence type="inferred from homology"/>